<dbReference type="InterPro" id="IPR045455">
    <property type="entry name" value="NrS-1_pol-like_helicase"/>
</dbReference>
<comment type="caution">
    <text evidence="4">The sequence shown here is derived from an EMBL/GenBank/DDBJ whole genome shotgun (WGS) entry which is preliminary data.</text>
</comment>
<feature type="domain" description="SF3 helicase" evidence="3">
    <location>
        <begin position="513"/>
        <end position="665"/>
    </location>
</feature>
<dbReference type="SUPFAM" id="SSF52540">
    <property type="entry name" value="P-loop containing nucleoside triphosphate hydrolases"/>
    <property type="match status" value="1"/>
</dbReference>
<dbReference type="InterPro" id="IPR027417">
    <property type="entry name" value="P-loop_NTPase"/>
</dbReference>
<protein>
    <recommendedName>
        <fullName evidence="3">SF3 helicase domain-containing protein</fullName>
    </recommendedName>
</protein>
<dbReference type="InterPro" id="IPR014015">
    <property type="entry name" value="Helicase_SF3_DNA-vir"/>
</dbReference>
<evidence type="ECO:0000256" key="1">
    <source>
        <dbReference type="ARBA" id="ARBA00022741"/>
    </source>
</evidence>
<gene>
    <name evidence="4" type="ORF">LCGC14_0378050</name>
</gene>
<evidence type="ECO:0000256" key="2">
    <source>
        <dbReference type="ARBA" id="ARBA00022840"/>
    </source>
</evidence>
<name>A0A0F9TL99_9ZZZZ</name>
<dbReference type="AlphaFoldDB" id="A0A0F9TL99"/>
<dbReference type="Gene3D" id="3.40.50.300">
    <property type="entry name" value="P-loop containing nucleotide triphosphate hydrolases"/>
    <property type="match status" value="1"/>
</dbReference>
<keyword evidence="1" id="KW-0547">Nucleotide-binding</keyword>
<dbReference type="GO" id="GO:0005524">
    <property type="term" value="F:ATP binding"/>
    <property type="evidence" value="ECO:0007669"/>
    <property type="project" value="UniProtKB-KW"/>
</dbReference>
<evidence type="ECO:0000259" key="3">
    <source>
        <dbReference type="PROSITE" id="PS51206"/>
    </source>
</evidence>
<organism evidence="4">
    <name type="scientific">marine sediment metagenome</name>
    <dbReference type="NCBI Taxonomy" id="412755"/>
    <lineage>
        <taxon>unclassified sequences</taxon>
        <taxon>metagenomes</taxon>
        <taxon>ecological metagenomes</taxon>
    </lineage>
</organism>
<keyword evidence="2" id="KW-0067">ATP-binding</keyword>
<dbReference type="EMBL" id="LAZR01000305">
    <property type="protein sequence ID" value="KKN75702.1"/>
    <property type="molecule type" value="Genomic_DNA"/>
</dbReference>
<proteinExistence type="predicted"/>
<dbReference type="PROSITE" id="PS51206">
    <property type="entry name" value="SF3_HELICASE_1"/>
    <property type="match status" value="1"/>
</dbReference>
<dbReference type="Pfam" id="PF19263">
    <property type="entry name" value="DUF5906"/>
    <property type="match status" value="1"/>
</dbReference>
<evidence type="ECO:0000313" key="4">
    <source>
        <dbReference type="EMBL" id="KKN75702.1"/>
    </source>
</evidence>
<accession>A0A0F9TL99</accession>
<sequence>MKQENIKRFEMFISKLQGVQKQNEYRCMSLCPSHGDANNSLWTTLNENGKIGVACHGGCKVIEIVSAMGFQGLGVLYGAPQIVAVYDFITAEGEFLYQEVKYDKDSSLSRFAVRRLNPKYSKTIKNVDGEGVSTNAHVDSKGKKIDKWIYGLPKDNAGGAGGAGQRILFNLHEVIVSKKSENDEGEERGDCNIVFMNEGAKDAETLRKLGLTSTAALINDWEKTDTSPLDGRNVVILVDYDEDSTNGMNAGEIKALKAAHNRYGKSSSVKLLRLPGLKEIGNHSDVTDWLNAGINGTVPGNARDKLLELALSDDLKEWQPCESIRERIENGKMTGLIFEKGFPGPIWETWYGVYHSLTNGLLLSYDKDWLKGCIKSLLYNETEPDTQLKTIQRMLKYCGDAKSKDSNAVFKGTPRDFEEILRACQIEVGIDAHKYATMPIFRSSFMPDHEREWRSSDIVIMKSSNFYIPSKRAYPRNMQSCIARHALPFDYDADAKCPMIEESLRTQWSDDQESIDLFLQYIFYCMISAPGKYKSILSMIGAPNTGKSKYLQLIVAFIGNKSCEAISLSKLGLQFELFRTIFSKVLICDDENVTKKENLLSIPAGQPIRVERKGGDIETRIIPAQIIIAGNKPIRMHSNSSGLSERLKFLVFRHVYKRGDDMDENIMDTWRHELPGLMNLVLGAGEKLVAARGFVEPKSSIDAREQFESGANPVLRFIREYFEQNDIDCLGNLGSSEVCVVAPWVVTLENMKVYYGLYCEEFEVRNKLTVHQFNEAMESVPGISRKRINVKKTDAKTNQKEWKQVRCWIGLRRNGTDGTLDDRRASNGVGNDF</sequence>
<reference evidence="4" key="1">
    <citation type="journal article" date="2015" name="Nature">
        <title>Complex archaea that bridge the gap between prokaryotes and eukaryotes.</title>
        <authorList>
            <person name="Spang A."/>
            <person name="Saw J.H."/>
            <person name="Jorgensen S.L."/>
            <person name="Zaremba-Niedzwiedzka K."/>
            <person name="Martijn J."/>
            <person name="Lind A.E."/>
            <person name="van Eijk R."/>
            <person name="Schleper C."/>
            <person name="Guy L."/>
            <person name="Ettema T.J."/>
        </authorList>
    </citation>
    <scope>NUCLEOTIDE SEQUENCE</scope>
</reference>